<organism evidence="3">
    <name type="scientific">Chromera velia CCMP2878</name>
    <dbReference type="NCBI Taxonomy" id="1169474"/>
    <lineage>
        <taxon>Eukaryota</taxon>
        <taxon>Sar</taxon>
        <taxon>Alveolata</taxon>
        <taxon>Colpodellida</taxon>
        <taxon>Chromeraceae</taxon>
        <taxon>Chromera</taxon>
    </lineage>
</organism>
<accession>A0A0G4HL21</accession>
<dbReference type="InterPro" id="IPR022036">
    <property type="entry name" value="DUF3605"/>
</dbReference>
<feature type="region of interest" description="Disordered" evidence="1">
    <location>
        <begin position="35"/>
        <end position="55"/>
    </location>
</feature>
<dbReference type="Pfam" id="PF12239">
    <property type="entry name" value="DUF3605"/>
    <property type="match status" value="1"/>
</dbReference>
<dbReference type="GO" id="GO:0006044">
    <property type="term" value="P:N-acetylglucosamine metabolic process"/>
    <property type="evidence" value="ECO:0007669"/>
    <property type="project" value="TreeGrafter"/>
</dbReference>
<evidence type="ECO:0000313" key="3">
    <source>
        <dbReference type="EMBL" id="CEM44846.1"/>
    </source>
</evidence>
<feature type="chain" id="PRO_5005191706" evidence="2">
    <location>
        <begin position="28"/>
        <end position="288"/>
    </location>
</feature>
<dbReference type="VEuPathDB" id="CryptoDB:Cvel_28655"/>
<feature type="compositionally biased region" description="Basic and acidic residues" evidence="1">
    <location>
        <begin position="46"/>
        <end position="55"/>
    </location>
</feature>
<feature type="signal peptide" evidence="2">
    <location>
        <begin position="1"/>
        <end position="27"/>
    </location>
</feature>
<dbReference type="PhylomeDB" id="A0A0G4HL21"/>
<evidence type="ECO:0000256" key="2">
    <source>
        <dbReference type="SAM" id="SignalP"/>
    </source>
</evidence>
<keyword evidence="2" id="KW-0732">Signal</keyword>
<dbReference type="EMBL" id="CDMZ01003030">
    <property type="protein sequence ID" value="CEM44846.1"/>
    <property type="molecule type" value="Genomic_DNA"/>
</dbReference>
<evidence type="ECO:0000256" key="1">
    <source>
        <dbReference type="SAM" id="MobiDB-lite"/>
    </source>
</evidence>
<gene>
    <name evidence="3" type="ORF">Cvel_28655</name>
</gene>
<dbReference type="PANTHER" id="PTHR35020">
    <property type="entry name" value="N-ACETYLGLUCOSAMINE-INDUCED PROTEIN 1"/>
    <property type="match status" value="1"/>
</dbReference>
<dbReference type="PANTHER" id="PTHR35020:SF2">
    <property type="entry name" value="N-ACETYLGLUCOSAMINE-INDUCED PROTEIN 1"/>
    <property type="match status" value="1"/>
</dbReference>
<dbReference type="AlphaFoldDB" id="A0A0G4HL21"/>
<reference evidence="3" key="1">
    <citation type="submission" date="2014-11" db="EMBL/GenBank/DDBJ databases">
        <authorList>
            <person name="Otto D Thomas"/>
            <person name="Naeem Raeece"/>
        </authorList>
    </citation>
    <scope>NUCLEOTIDE SEQUENCE</scope>
</reference>
<proteinExistence type="predicted"/>
<name>A0A0G4HL21_9ALVE</name>
<dbReference type="GO" id="GO:0005737">
    <property type="term" value="C:cytoplasm"/>
    <property type="evidence" value="ECO:0007669"/>
    <property type="project" value="TreeGrafter"/>
</dbReference>
<protein>
    <submittedName>
        <fullName evidence="3">Uncharacterized protein</fullName>
    </submittedName>
</protein>
<sequence>MGRHSPLSAVLGLFQLLVCLLPLSSEAGLSFKAAVQPKTQQSSETPQEKSRSGGAKVWKDLGRIFGKTPFEGALTRKSRLTWEECKEFVRAGRLKEFGRLAKDHNAYIKKKKERDNLYNNIADQILIEVLLFGEETDPVSGKKKAVHPNFRLPEEGLNPSKMPFRVRLTENRYPYAVPRGSRHYIIWVAPPTVLGKSDAHHFLDDAFDPAKYEYIKFVNPPQLRSVVGVHHWHVIVRRRSPDPNGKSMAARFRRLPFVAKWRVRPRQVSVRWTENADDGTGHYHPHAI</sequence>